<evidence type="ECO:0000256" key="3">
    <source>
        <dbReference type="ARBA" id="ARBA00022771"/>
    </source>
</evidence>
<dbReference type="SUPFAM" id="SSF46565">
    <property type="entry name" value="Chaperone J-domain"/>
    <property type="match status" value="1"/>
</dbReference>
<dbReference type="InterPro" id="IPR036410">
    <property type="entry name" value="HSP_DnaJ_Cys-rich_dom_sf"/>
</dbReference>
<dbReference type="Pfam" id="PF00226">
    <property type="entry name" value="DnaJ"/>
    <property type="match status" value="1"/>
</dbReference>
<evidence type="ECO:0000256" key="2">
    <source>
        <dbReference type="ARBA" id="ARBA00022737"/>
    </source>
</evidence>
<evidence type="ECO:0000313" key="9">
    <source>
        <dbReference type="EMBL" id="CAD7699970.1"/>
    </source>
</evidence>
<dbReference type="CDD" id="cd06257">
    <property type="entry name" value="DnaJ"/>
    <property type="match status" value="1"/>
</dbReference>
<dbReference type="HAMAP" id="MF_01152">
    <property type="entry name" value="DnaJ"/>
    <property type="match status" value="1"/>
</dbReference>
<dbReference type="InterPro" id="IPR002939">
    <property type="entry name" value="DnaJ_C"/>
</dbReference>
<dbReference type="InterPro" id="IPR018253">
    <property type="entry name" value="DnaJ_domain_CS"/>
</dbReference>
<name>A0A8S1IXT1_9CHLO</name>
<feature type="region of interest" description="Disordered" evidence="6">
    <location>
        <begin position="400"/>
        <end position="433"/>
    </location>
</feature>
<dbReference type="InterPro" id="IPR008971">
    <property type="entry name" value="HSP40/DnaJ_pept-bd"/>
</dbReference>
<dbReference type="PROSITE" id="PS50076">
    <property type="entry name" value="DNAJ_2"/>
    <property type="match status" value="1"/>
</dbReference>
<sequence>MFGDCAFHDFGAFCERERQDAVNNTRYYDLLRVSKQATQGELKKAYQRLALRLHPDKGGDPNAFKEINEAYDVLKDPAKREYYDTHGEDALKEGMPASHEGTVEGIFEELLGMRMPRGQRHERKPQVGENVTHRIEVTLEEMFNGATRQLPMRRRRKCSDCSGSGSSLGAKSACHECNGLGVQYIVQQLGPSFVQQISTSCTRCGGSGKFVHPAFICLRCGGSGTAEEHKTLDVVVEQGMQDGQKIALRGEAGCTNPELEPGDLIIVLKAKRHPMFKRKNADLFVNHTISLAEALCGMDVRIQHLDGRIVGISSAPGEVIRPGQWKCIDGEGMPVHGNPLLRGNLYIQLEVVFPQQIDADQQTKLGFLLRTHEKPRGMNDIDCEPVACRNVEDVESEVKSRSNFGKIQNAGLESDDDEEDMRWSHGPIQCTHQ</sequence>
<evidence type="ECO:0000259" key="7">
    <source>
        <dbReference type="PROSITE" id="PS50076"/>
    </source>
</evidence>
<dbReference type="CDD" id="cd10747">
    <property type="entry name" value="DnaJ_C"/>
    <property type="match status" value="1"/>
</dbReference>
<dbReference type="InterPro" id="IPR001305">
    <property type="entry name" value="HSP_DnaJ_Cys-rich_dom"/>
</dbReference>
<dbReference type="FunFam" id="2.10.230.10:FF:000001">
    <property type="entry name" value="DnaJ subfamily A member 2"/>
    <property type="match status" value="1"/>
</dbReference>
<dbReference type="SUPFAM" id="SSF57938">
    <property type="entry name" value="DnaJ/Hsp40 cysteine-rich domain"/>
    <property type="match status" value="1"/>
</dbReference>
<dbReference type="GO" id="GO:0030544">
    <property type="term" value="F:Hsp70 protein binding"/>
    <property type="evidence" value="ECO:0007669"/>
    <property type="project" value="InterPro"/>
</dbReference>
<dbReference type="Proteomes" id="UP000708148">
    <property type="component" value="Unassembled WGS sequence"/>
</dbReference>
<dbReference type="Gene3D" id="2.10.230.10">
    <property type="entry name" value="Heat shock protein DnaJ, cysteine-rich domain"/>
    <property type="match status" value="1"/>
</dbReference>
<dbReference type="Pfam" id="PF00684">
    <property type="entry name" value="DnaJ_CXXCXGXG"/>
    <property type="match status" value="1"/>
</dbReference>
<accession>A0A8S1IXT1</accession>
<dbReference type="FunFam" id="2.60.260.20:FF:000003">
    <property type="entry name" value="DnaJ subfamily A member 2"/>
    <property type="match status" value="1"/>
</dbReference>
<dbReference type="GO" id="GO:0006457">
    <property type="term" value="P:protein folding"/>
    <property type="evidence" value="ECO:0007669"/>
    <property type="project" value="InterPro"/>
</dbReference>
<dbReference type="InterPro" id="IPR001623">
    <property type="entry name" value="DnaJ_domain"/>
</dbReference>
<keyword evidence="10" id="KW-1185">Reference proteome</keyword>
<dbReference type="InterPro" id="IPR012724">
    <property type="entry name" value="DnaJ"/>
</dbReference>
<dbReference type="PANTHER" id="PTHR43888">
    <property type="entry name" value="DNAJ-LIKE-2, ISOFORM A-RELATED"/>
    <property type="match status" value="1"/>
</dbReference>
<keyword evidence="1 5" id="KW-0479">Metal-binding</keyword>
<feature type="domain" description="CR-type" evidence="8">
    <location>
        <begin position="145"/>
        <end position="229"/>
    </location>
</feature>
<feature type="zinc finger region" description="CR-type" evidence="5">
    <location>
        <begin position="145"/>
        <end position="229"/>
    </location>
</feature>
<dbReference type="Pfam" id="PF01556">
    <property type="entry name" value="DnaJ_C"/>
    <property type="match status" value="1"/>
</dbReference>
<evidence type="ECO:0000259" key="8">
    <source>
        <dbReference type="PROSITE" id="PS51188"/>
    </source>
</evidence>
<dbReference type="GO" id="GO:0008270">
    <property type="term" value="F:zinc ion binding"/>
    <property type="evidence" value="ECO:0007669"/>
    <property type="project" value="UniProtKB-KW"/>
</dbReference>
<dbReference type="GO" id="GO:0005524">
    <property type="term" value="F:ATP binding"/>
    <property type="evidence" value="ECO:0007669"/>
    <property type="project" value="InterPro"/>
</dbReference>
<dbReference type="GO" id="GO:0009408">
    <property type="term" value="P:response to heat"/>
    <property type="evidence" value="ECO:0007669"/>
    <property type="project" value="InterPro"/>
</dbReference>
<evidence type="ECO:0000256" key="5">
    <source>
        <dbReference type="PROSITE-ProRule" id="PRU00546"/>
    </source>
</evidence>
<evidence type="ECO:0000313" key="10">
    <source>
        <dbReference type="Proteomes" id="UP000708148"/>
    </source>
</evidence>
<dbReference type="SMART" id="SM00271">
    <property type="entry name" value="DnaJ"/>
    <property type="match status" value="1"/>
</dbReference>
<evidence type="ECO:0000256" key="6">
    <source>
        <dbReference type="SAM" id="MobiDB-lite"/>
    </source>
</evidence>
<proteinExistence type="inferred from homology"/>
<keyword evidence="2" id="KW-0677">Repeat</keyword>
<dbReference type="Gene3D" id="1.10.287.110">
    <property type="entry name" value="DnaJ domain"/>
    <property type="match status" value="1"/>
</dbReference>
<dbReference type="OrthoDB" id="550424at2759"/>
<keyword evidence="4 5" id="KW-0862">Zinc</keyword>
<dbReference type="Gene3D" id="2.60.260.20">
    <property type="entry name" value="Urease metallochaperone UreE, N-terminal domain"/>
    <property type="match status" value="2"/>
</dbReference>
<dbReference type="PROSITE" id="PS00636">
    <property type="entry name" value="DNAJ_1"/>
    <property type="match status" value="1"/>
</dbReference>
<evidence type="ECO:0000256" key="4">
    <source>
        <dbReference type="ARBA" id="ARBA00022833"/>
    </source>
</evidence>
<organism evidence="9 10">
    <name type="scientific">Ostreobium quekettii</name>
    <dbReference type="NCBI Taxonomy" id="121088"/>
    <lineage>
        <taxon>Eukaryota</taxon>
        <taxon>Viridiplantae</taxon>
        <taxon>Chlorophyta</taxon>
        <taxon>core chlorophytes</taxon>
        <taxon>Ulvophyceae</taxon>
        <taxon>TCBD clade</taxon>
        <taxon>Bryopsidales</taxon>
        <taxon>Ostreobineae</taxon>
        <taxon>Ostreobiaceae</taxon>
        <taxon>Ostreobium</taxon>
    </lineage>
</organism>
<protein>
    <submittedName>
        <fullName evidence="9">Uncharacterized protein</fullName>
    </submittedName>
</protein>
<dbReference type="InterPro" id="IPR036869">
    <property type="entry name" value="J_dom_sf"/>
</dbReference>
<dbReference type="PROSITE" id="PS51188">
    <property type="entry name" value="ZF_CR"/>
    <property type="match status" value="1"/>
</dbReference>
<gene>
    <name evidence="9" type="ORF">OSTQU699_LOCUS5329</name>
</gene>
<dbReference type="AlphaFoldDB" id="A0A8S1IXT1"/>
<evidence type="ECO:0000256" key="1">
    <source>
        <dbReference type="ARBA" id="ARBA00022723"/>
    </source>
</evidence>
<dbReference type="PRINTS" id="PR00625">
    <property type="entry name" value="JDOMAIN"/>
</dbReference>
<reference evidence="9" key="1">
    <citation type="submission" date="2020-12" db="EMBL/GenBank/DDBJ databases">
        <authorList>
            <person name="Iha C."/>
        </authorList>
    </citation>
    <scope>NUCLEOTIDE SEQUENCE</scope>
</reference>
<dbReference type="SUPFAM" id="SSF49493">
    <property type="entry name" value="HSP40/DnaJ peptide-binding domain"/>
    <property type="match status" value="2"/>
</dbReference>
<comment type="caution">
    <text evidence="9">The sequence shown here is derived from an EMBL/GenBank/DDBJ whole genome shotgun (WGS) entry which is preliminary data.</text>
</comment>
<keyword evidence="3 5" id="KW-0863">Zinc-finger</keyword>
<dbReference type="EMBL" id="CAJHUC010001143">
    <property type="protein sequence ID" value="CAD7699970.1"/>
    <property type="molecule type" value="Genomic_DNA"/>
</dbReference>
<dbReference type="InterPro" id="IPR044713">
    <property type="entry name" value="DNJA1/2-like"/>
</dbReference>
<feature type="domain" description="J" evidence="7">
    <location>
        <begin position="26"/>
        <end position="87"/>
    </location>
</feature>
<dbReference type="CDD" id="cd10719">
    <property type="entry name" value="DnaJ_zf"/>
    <property type="match status" value="1"/>
</dbReference>
<dbReference type="GO" id="GO:0051082">
    <property type="term" value="F:unfolded protein binding"/>
    <property type="evidence" value="ECO:0007669"/>
    <property type="project" value="InterPro"/>
</dbReference>